<dbReference type="Pfam" id="PF00271">
    <property type="entry name" value="Helicase_C"/>
    <property type="match status" value="1"/>
</dbReference>
<keyword evidence="3" id="KW-0547">Nucleotide-binding</keyword>
<dbReference type="GO" id="GO:0005524">
    <property type="term" value="F:ATP binding"/>
    <property type="evidence" value="ECO:0007669"/>
    <property type="project" value="InterPro"/>
</dbReference>
<evidence type="ECO:0000259" key="2">
    <source>
        <dbReference type="PROSITE" id="PS51194"/>
    </source>
</evidence>
<dbReference type="SUPFAM" id="SSF52980">
    <property type="entry name" value="Restriction endonuclease-like"/>
    <property type="match status" value="1"/>
</dbReference>
<dbReference type="PANTHER" id="PTHR47396">
    <property type="entry name" value="TYPE I RESTRICTION ENZYME ECOKI R PROTEIN"/>
    <property type="match status" value="1"/>
</dbReference>
<protein>
    <submittedName>
        <fullName evidence="3">Helicase C-terminal domain protein</fullName>
    </submittedName>
</protein>
<dbReference type="InterPro" id="IPR053980">
    <property type="entry name" value="ISP_coupler"/>
</dbReference>
<dbReference type="InterPro" id="IPR041635">
    <property type="entry name" value="Type_ISP_LLaBIII_C"/>
</dbReference>
<dbReference type="SMART" id="SM00490">
    <property type="entry name" value="HELICc"/>
    <property type="match status" value="1"/>
</dbReference>
<dbReference type="InterPro" id="IPR029063">
    <property type="entry name" value="SAM-dependent_MTases_sf"/>
</dbReference>
<dbReference type="InterPro" id="IPR014001">
    <property type="entry name" value="Helicase_ATP-bd"/>
</dbReference>
<dbReference type="RefSeq" id="WP_009145538.1">
    <property type="nucleotide sequence ID" value="NZ_GL830885.1"/>
</dbReference>
<dbReference type="GO" id="GO:0016787">
    <property type="term" value="F:hydrolase activity"/>
    <property type="evidence" value="ECO:0007669"/>
    <property type="project" value="InterPro"/>
</dbReference>
<name>E8LE95_9FIRM</name>
<dbReference type="Pfam" id="PF13156">
    <property type="entry name" value="Mrr_cat_2"/>
    <property type="match status" value="1"/>
</dbReference>
<dbReference type="InterPro" id="IPR011639">
    <property type="entry name" value="MethylTrfase_TaqI-like_dom"/>
</dbReference>
<gene>
    <name evidence="3" type="ORF">HMPREF9443_01173</name>
</gene>
<dbReference type="GO" id="GO:0005829">
    <property type="term" value="C:cytosol"/>
    <property type="evidence" value="ECO:0007669"/>
    <property type="project" value="TreeGrafter"/>
</dbReference>
<dbReference type="Pfam" id="PF07669">
    <property type="entry name" value="Eco57I"/>
    <property type="match status" value="1"/>
</dbReference>
<dbReference type="eggNOG" id="COG4889">
    <property type="taxonomic scope" value="Bacteria"/>
</dbReference>
<dbReference type="CDD" id="cd22333">
    <property type="entry name" value="LlaBIII_nuclease-like"/>
    <property type="match status" value="1"/>
</dbReference>
<dbReference type="InterPro" id="IPR001650">
    <property type="entry name" value="Helicase_C-like"/>
</dbReference>
<keyword evidence="4" id="KW-1185">Reference proteome</keyword>
<evidence type="ECO:0000313" key="3">
    <source>
        <dbReference type="EMBL" id="EFY04839.1"/>
    </source>
</evidence>
<dbReference type="SUPFAM" id="SSF53335">
    <property type="entry name" value="S-adenosyl-L-methionine-dependent methyltransferases"/>
    <property type="match status" value="1"/>
</dbReference>
<dbReference type="eggNOG" id="COG0286">
    <property type="taxonomic scope" value="Bacteria"/>
</dbReference>
<comment type="caution">
    <text evidence="3">The sequence shown here is derived from an EMBL/GenBank/DDBJ whole genome shotgun (WGS) entry which is preliminary data.</text>
</comment>
<sequence length="1632" mass="186174">MATFWSIIQDIRKKAYTEHDKGTRFERLICNYLKTSKKYQILLKEVWLWNEFPYRKEFGGSDTGIDLVALTKDGHYWAIQCKCYADDTVINKAAVDSFLSTSSRQFVDDNFEQQSFSSRLWFATNNKWGKNAKEAFENQNPPAYIINSWDVADDETVDWDELDAGLFGSTAVKKRKISPKKHQETALANAAKYYKTHDRGKLIMACGTGKTYTSLCLVEQETQNKGLILVLVPSIALINQTLNEWQSCAKHDIYPICVCSDSTASRLKDNDNADNPVDLAMPASTNYYSVAQQLVNAKKQMEGKEGLIVVYSTYQSIDVIGKAQRFLRGEKVEDDSQQMLFDDFIPEEHDFTFDYIVCDEAHRTTGVIINGKDESAFTKVHNNSNVAGKHRLYMTATPRLYADNAKKKAEENSVVLCSMDDKNIYGEEIYRIGFGEAVEKDLLSDYKVLILTVRENTQLPADLLQAVQDKNQEINADDAVKLVGVINALSKRVVPDPDIVKSVDPALMHRAVAFCSKISVSKVISNSFTNFGKSIQENFQEDAQEDTVIATAKHIDGSMNANERNELVSWLRNAPTDGNECRILTNVRCLSEGVDVPSLDAVIFLSKRNSQVDVVQSVGRVMRKAPGKKYGYIIIPVIIPDEGDPNTILDNNDNYAVIWTVLNALRAHDDRFNAFVNKLELNEKPPTGGGTAIVGGGDGTYPGGENTSGVPVNPTQLPLFDDEVRKAIYAKMVLKVGTKRYWEQWADDIAKIAQKHINRIQAAIKENEDYKTGFDMYMEGLHKNINPNITEQAAIEMLAQHFIAKPVFDALFENYSFVESNPVSKSMKNLLDLMQDDAFDKEQQDVMERFYKSVKERCEGIDNAAGKQKVIVELYDKFFKKALAKTVEKLGIVYTPVEVVDFINQSVADVLRKEFNRSISDENIHVIDPFTGTGTFITRLLQSGLIKPQDIERKYKHELHANEIVLLAYYIASINIENAFHDVAKQENGTYTPFDGICLTDTFQMYEDKDNDVERLKFADVFPQNSQRVIAQSKVPMRVIIGNPPYSRTQKSTNNNNKNENYPKLEERIALTYGKNVTVKNTIAIYDSYVKAFRYASDILDDMGGVIGFITNAGWIDGNAMNILRKCFEKDFSSIYIYNLRGNALSSGELRRKEKDNVFGQGTKTPVAITILVKNPKAVNKNAIIYYREVDDYLTREQKLEAIVKQKSVMAKGFVQKILQPNEAGDWLTQRSAVFAEFIPLITAKKFDDESKAFFLFSSLGVQSGRDPWACNFSKSILSSNTERFVNNYNYMIDSGIIQNDKKIIMWNSSLQSMYKRHEKIILDKEGNREHIYRPFNKTNLYYTKQTIHRRGQMDLLFPMKCSIENLIIELSAIGGNKPFSVYITKDSTDFQCMFNGQCFPLYWYEEKEEAVMADIFAMTDEPKAKQYIRHDGVTDYILHEAREKYRTNAITKEDIFYYVYGFLHSEEYRKQFAADLKKMLPRLPLVENAVDFKAFSEAGRKLADLHLNYEKRPKPEQVIVERKADDYIVEKMKFKSKQDKSVIIYNNHITIKNIPLEAYDYVVNGRSAIEWIMERYQVKIDKASQIKNDPNDWAKEHNDPTYILDLLLSVITVSLETMKIVKGLPKVEFDK</sequence>
<dbReference type="Pfam" id="PF04851">
    <property type="entry name" value="ResIII"/>
    <property type="match status" value="1"/>
</dbReference>
<dbReference type="Proteomes" id="UP000004923">
    <property type="component" value="Unassembled WGS sequence"/>
</dbReference>
<keyword evidence="3" id="KW-0067">ATP-binding</keyword>
<dbReference type="InterPro" id="IPR050742">
    <property type="entry name" value="Helicase_Restrict-Modif_Enz"/>
</dbReference>
<organism evidence="3 4">
    <name type="scientific">Phascolarctobacterium succinatutens YIT 12067</name>
    <dbReference type="NCBI Taxonomy" id="626939"/>
    <lineage>
        <taxon>Bacteria</taxon>
        <taxon>Bacillati</taxon>
        <taxon>Bacillota</taxon>
        <taxon>Negativicutes</taxon>
        <taxon>Acidaminococcales</taxon>
        <taxon>Acidaminococcaceae</taxon>
        <taxon>Phascolarctobacterium</taxon>
    </lineage>
</organism>
<dbReference type="Pfam" id="PF18135">
    <property type="entry name" value="Type_ISP_C"/>
    <property type="match status" value="1"/>
</dbReference>
<dbReference type="PROSITE" id="PS51192">
    <property type="entry name" value="HELICASE_ATP_BIND_1"/>
    <property type="match status" value="1"/>
</dbReference>
<dbReference type="PANTHER" id="PTHR47396:SF1">
    <property type="entry name" value="ATP-DEPENDENT HELICASE IRC3-RELATED"/>
    <property type="match status" value="1"/>
</dbReference>
<dbReference type="Gene3D" id="3.40.50.300">
    <property type="entry name" value="P-loop containing nucleotide triphosphate hydrolases"/>
    <property type="match status" value="2"/>
</dbReference>
<feature type="domain" description="Helicase ATP-binding" evidence="1">
    <location>
        <begin position="191"/>
        <end position="416"/>
    </location>
</feature>
<dbReference type="Pfam" id="PF22240">
    <property type="entry name" value="ISP_coupler"/>
    <property type="match status" value="1"/>
</dbReference>
<evidence type="ECO:0000259" key="1">
    <source>
        <dbReference type="PROSITE" id="PS51192"/>
    </source>
</evidence>
<dbReference type="InterPro" id="IPR039442">
    <property type="entry name" value="Mrr-like_dom"/>
</dbReference>
<dbReference type="CDD" id="cd18785">
    <property type="entry name" value="SF2_C"/>
    <property type="match status" value="1"/>
</dbReference>
<dbReference type="InterPro" id="IPR006935">
    <property type="entry name" value="Helicase/UvrB_N"/>
</dbReference>
<dbReference type="SMART" id="SM00487">
    <property type="entry name" value="DEXDc"/>
    <property type="match status" value="1"/>
</dbReference>
<dbReference type="GO" id="GO:0006304">
    <property type="term" value="P:DNA modification"/>
    <property type="evidence" value="ECO:0007669"/>
    <property type="project" value="InterPro"/>
</dbReference>
<dbReference type="PROSITE" id="PS00092">
    <property type="entry name" value="N6_MTASE"/>
    <property type="match status" value="1"/>
</dbReference>
<dbReference type="GO" id="GO:0003677">
    <property type="term" value="F:DNA binding"/>
    <property type="evidence" value="ECO:0007669"/>
    <property type="project" value="InterPro"/>
</dbReference>
<dbReference type="InterPro" id="IPR027417">
    <property type="entry name" value="P-loop_NTPase"/>
</dbReference>
<dbReference type="GO" id="GO:0009007">
    <property type="term" value="F:site-specific DNA-methyltransferase (adenine-specific) activity"/>
    <property type="evidence" value="ECO:0007669"/>
    <property type="project" value="UniProtKB-EC"/>
</dbReference>
<dbReference type="GO" id="GO:0004386">
    <property type="term" value="F:helicase activity"/>
    <property type="evidence" value="ECO:0007669"/>
    <property type="project" value="UniProtKB-KW"/>
</dbReference>
<dbReference type="Gene3D" id="3.40.50.150">
    <property type="entry name" value="Vaccinia Virus protein VP39"/>
    <property type="match status" value="1"/>
</dbReference>
<dbReference type="PROSITE" id="PS51194">
    <property type="entry name" value="HELICASE_CTER"/>
    <property type="match status" value="1"/>
</dbReference>
<dbReference type="InterPro" id="IPR002052">
    <property type="entry name" value="DNA_methylase_N6_adenine_CS"/>
</dbReference>
<accession>E8LE95</accession>
<dbReference type="PRINTS" id="PR00507">
    <property type="entry name" value="N12N6MTFRASE"/>
</dbReference>
<dbReference type="GO" id="GO:0032259">
    <property type="term" value="P:methylation"/>
    <property type="evidence" value="ECO:0007669"/>
    <property type="project" value="InterPro"/>
</dbReference>
<dbReference type="SUPFAM" id="SSF52540">
    <property type="entry name" value="P-loop containing nucleoside triphosphate hydrolases"/>
    <property type="match status" value="1"/>
</dbReference>
<keyword evidence="3" id="KW-0378">Hydrolase</keyword>
<evidence type="ECO:0000313" key="4">
    <source>
        <dbReference type="Proteomes" id="UP000004923"/>
    </source>
</evidence>
<feature type="domain" description="Helicase C-terminal" evidence="2">
    <location>
        <begin position="510"/>
        <end position="687"/>
    </location>
</feature>
<dbReference type="HOGENOM" id="CLU_002151_1_0_9"/>
<reference evidence="3 4" key="1">
    <citation type="submission" date="2011-01" db="EMBL/GenBank/DDBJ databases">
        <authorList>
            <person name="Weinstock G."/>
            <person name="Sodergren E."/>
            <person name="Clifton S."/>
            <person name="Fulton L."/>
            <person name="Fulton B."/>
            <person name="Courtney L."/>
            <person name="Fronick C."/>
            <person name="Harrison M."/>
            <person name="Strong C."/>
            <person name="Farmer C."/>
            <person name="Delahaunty K."/>
            <person name="Markovic C."/>
            <person name="Hall O."/>
            <person name="Minx P."/>
            <person name="Tomlinson C."/>
            <person name="Mitreva M."/>
            <person name="Hou S."/>
            <person name="Chen J."/>
            <person name="Wollam A."/>
            <person name="Pepin K.H."/>
            <person name="Johnson M."/>
            <person name="Bhonagiri V."/>
            <person name="Zhang X."/>
            <person name="Suruliraj S."/>
            <person name="Warren W."/>
            <person name="Chinwalla A."/>
            <person name="Mardis E.R."/>
            <person name="Wilson R.K."/>
        </authorList>
    </citation>
    <scope>NUCLEOTIDE SEQUENCE [LARGE SCALE GENOMIC DNA]</scope>
    <source>
        <strain evidence="3 4">YIT 12067</strain>
    </source>
</reference>
<dbReference type="EMBL" id="AEVN01000047">
    <property type="protein sequence ID" value="EFY04839.1"/>
    <property type="molecule type" value="Genomic_DNA"/>
</dbReference>
<keyword evidence="3" id="KW-0347">Helicase</keyword>
<dbReference type="OrthoDB" id="9758243at2"/>
<dbReference type="InterPro" id="IPR011335">
    <property type="entry name" value="Restrct_endonuc-II-like"/>
</dbReference>
<proteinExistence type="predicted"/>